<accession>A0A9P6C390</accession>
<dbReference type="Gene3D" id="1.20.1280.50">
    <property type="match status" value="1"/>
</dbReference>
<gene>
    <name evidence="1" type="ORF">P691DRAFT_774413</name>
</gene>
<evidence type="ECO:0000313" key="1">
    <source>
        <dbReference type="EMBL" id="KAF9449827.1"/>
    </source>
</evidence>
<evidence type="ECO:0008006" key="3">
    <source>
        <dbReference type="Google" id="ProtNLM"/>
    </source>
</evidence>
<dbReference type="EMBL" id="MU151119">
    <property type="protein sequence ID" value="KAF9449827.1"/>
    <property type="molecule type" value="Genomic_DNA"/>
</dbReference>
<keyword evidence="2" id="KW-1185">Reference proteome</keyword>
<organism evidence="1 2">
    <name type="scientific">Macrolepiota fuliginosa MF-IS2</name>
    <dbReference type="NCBI Taxonomy" id="1400762"/>
    <lineage>
        <taxon>Eukaryota</taxon>
        <taxon>Fungi</taxon>
        <taxon>Dikarya</taxon>
        <taxon>Basidiomycota</taxon>
        <taxon>Agaricomycotina</taxon>
        <taxon>Agaricomycetes</taxon>
        <taxon>Agaricomycetidae</taxon>
        <taxon>Agaricales</taxon>
        <taxon>Agaricineae</taxon>
        <taxon>Agaricaceae</taxon>
        <taxon>Macrolepiota</taxon>
    </lineage>
</organism>
<protein>
    <recommendedName>
        <fullName evidence="3">F-box domain-containing protein</fullName>
    </recommendedName>
</protein>
<dbReference type="Proteomes" id="UP000807342">
    <property type="component" value="Unassembled WGS sequence"/>
</dbReference>
<dbReference type="AlphaFoldDB" id="A0A9P6C390"/>
<dbReference type="SUPFAM" id="SSF52047">
    <property type="entry name" value="RNI-like"/>
    <property type="match status" value="1"/>
</dbReference>
<proteinExistence type="predicted"/>
<dbReference type="OrthoDB" id="2269034at2759"/>
<dbReference type="InterPro" id="IPR032675">
    <property type="entry name" value="LRR_dom_sf"/>
</dbReference>
<evidence type="ECO:0000313" key="2">
    <source>
        <dbReference type="Proteomes" id="UP000807342"/>
    </source>
</evidence>
<sequence length="566" mass="64499">MSLKLSCPCCGHNFDPNCRRLDLQEHPVLCDTLEWTQQDDTPLQEEVQRLEGVIHRLNEERARLLQRINARRSATRRLPSELLSTIFQYAHPPIDFNTRKIATSWPGEQDPLDDTEIFQFVLCAVSRHWRQVALSTGRLWTTLSTRIDCLFADGIASLLKLYFQNSQGVPVSVELDCRAHLGTLFQLTTEERAEVISALEPIKQLVFSDYAHMIQNLIVNGLFLEWIPSITASLSRCTDLTLYWPDNAVFKQNDKHAHSLQELPCLRRLRVNYFTHFTPPQTVTILELHKMPIKMYMETLLQCPNLVQFIVHCNPFALRNADDPEPTLNEVVVRDKLEVLTWCDCSTTNAWGRAFLLHLRFPRLRELHWFGVYESDLGVDQLRNLSSFFLRLPSTVKSLELISMDGSFPYPFAILKTIFIALPNLEELRLRAFPTPCAADILGMIGYPSAALLSGDQWPGAPTVDTSVADGPKVLANLKTLFMDCYPSMWLLTARMVKMLERLHGTGAAANPFCLEFQAPMDWEEGDIERLRALETQGFEFVIMEGPHRLDLAALGSGDVNDDDVQ</sequence>
<comment type="caution">
    <text evidence="1">The sequence shown here is derived from an EMBL/GenBank/DDBJ whole genome shotgun (WGS) entry which is preliminary data.</text>
</comment>
<name>A0A9P6C390_9AGAR</name>
<dbReference type="Gene3D" id="3.80.10.10">
    <property type="entry name" value="Ribonuclease Inhibitor"/>
    <property type="match status" value="1"/>
</dbReference>
<reference evidence="1" key="1">
    <citation type="submission" date="2020-11" db="EMBL/GenBank/DDBJ databases">
        <authorList>
            <consortium name="DOE Joint Genome Institute"/>
            <person name="Ahrendt S."/>
            <person name="Riley R."/>
            <person name="Andreopoulos W."/>
            <person name="Labutti K."/>
            <person name="Pangilinan J."/>
            <person name="Ruiz-Duenas F.J."/>
            <person name="Barrasa J.M."/>
            <person name="Sanchez-Garcia M."/>
            <person name="Camarero S."/>
            <person name="Miyauchi S."/>
            <person name="Serrano A."/>
            <person name="Linde D."/>
            <person name="Babiker R."/>
            <person name="Drula E."/>
            <person name="Ayuso-Fernandez I."/>
            <person name="Pacheco R."/>
            <person name="Padilla G."/>
            <person name="Ferreira P."/>
            <person name="Barriuso J."/>
            <person name="Kellner H."/>
            <person name="Castanera R."/>
            <person name="Alfaro M."/>
            <person name="Ramirez L."/>
            <person name="Pisabarro A.G."/>
            <person name="Kuo A."/>
            <person name="Tritt A."/>
            <person name="Lipzen A."/>
            <person name="He G."/>
            <person name="Yan M."/>
            <person name="Ng V."/>
            <person name="Cullen D."/>
            <person name="Martin F."/>
            <person name="Rosso M.-N."/>
            <person name="Henrissat B."/>
            <person name="Hibbett D."/>
            <person name="Martinez A.T."/>
            <person name="Grigoriev I.V."/>
        </authorList>
    </citation>
    <scope>NUCLEOTIDE SEQUENCE</scope>
    <source>
        <strain evidence="1">MF-IS2</strain>
    </source>
</reference>